<evidence type="ECO:0000313" key="3">
    <source>
        <dbReference type="Proteomes" id="UP000596095"/>
    </source>
</evidence>
<dbReference type="EMBL" id="CP067993">
    <property type="protein sequence ID" value="QQQ41323.1"/>
    <property type="molecule type" value="Genomic_DNA"/>
</dbReference>
<accession>A0ABD7C111</accession>
<dbReference type="RefSeq" id="WP_201116993.1">
    <property type="nucleotide sequence ID" value="NZ_CP067993.1"/>
</dbReference>
<reference evidence="2 3" key="1">
    <citation type="submission" date="2021-01" db="EMBL/GenBank/DDBJ databases">
        <title>Genome Characterization of a novel Stenotrophomonas isolate with high keratinase activity.</title>
        <authorList>
            <person name="Cao Z.-J."/>
        </authorList>
    </citation>
    <scope>NUCLEOTIDE SEQUENCE [LARGE SCALE GENOMIC DNA]</scope>
    <source>
        <strain evidence="2 3">DHHJ</strain>
    </source>
</reference>
<evidence type="ECO:0000313" key="2">
    <source>
        <dbReference type="EMBL" id="QQQ41323.1"/>
    </source>
</evidence>
<gene>
    <name evidence="2" type="ORF">JJL50_15380</name>
</gene>
<dbReference type="Proteomes" id="UP000596095">
    <property type="component" value="Chromosome"/>
</dbReference>
<sequence>MTDSTQSTALSPAREAASIERGLAMDATSFEGVHTVFSHGNAFNLAVKMASMLSDSTVIPAPYQGNPSNCLIAIDYAARLRVSPVMLMQNMDVVKGRPGLRGAFLIGLINACPLFSRIKFEWRGSPDDGTGQPTGDYGCRAYATEVETGDVLQGTWVDWAMVIGEGWDRDNGSQKSKWNTLRDQMFQYRAASFWSRTNASDVTLGLHTVEELDYLENAPGYARESPSPVIEHDHDRGMPGLLGELADRARSAAAHIDLAEPRSPAEDESSAPPTDTAPTNDAQPKARRPRRIIE</sequence>
<evidence type="ECO:0008006" key="4">
    <source>
        <dbReference type="Google" id="ProtNLM"/>
    </source>
</evidence>
<feature type="compositionally biased region" description="Polar residues" evidence="1">
    <location>
        <begin position="271"/>
        <end position="282"/>
    </location>
</feature>
<evidence type="ECO:0000256" key="1">
    <source>
        <dbReference type="SAM" id="MobiDB-lite"/>
    </source>
</evidence>
<dbReference type="AlphaFoldDB" id="A0ABD7C111"/>
<feature type="region of interest" description="Disordered" evidence="1">
    <location>
        <begin position="252"/>
        <end position="294"/>
    </location>
</feature>
<name>A0ABD7C111_STEMA</name>
<feature type="compositionally biased region" description="Basic residues" evidence="1">
    <location>
        <begin position="285"/>
        <end position="294"/>
    </location>
</feature>
<proteinExistence type="predicted"/>
<protein>
    <recommendedName>
        <fullName evidence="4">Recombinase RecT</fullName>
    </recommendedName>
</protein>
<organism evidence="2 3">
    <name type="scientific">Stenotrophomonas maltophilia</name>
    <name type="common">Pseudomonas maltophilia</name>
    <name type="synonym">Xanthomonas maltophilia</name>
    <dbReference type="NCBI Taxonomy" id="40324"/>
    <lineage>
        <taxon>Bacteria</taxon>
        <taxon>Pseudomonadati</taxon>
        <taxon>Pseudomonadota</taxon>
        <taxon>Gammaproteobacteria</taxon>
        <taxon>Lysobacterales</taxon>
        <taxon>Lysobacteraceae</taxon>
        <taxon>Stenotrophomonas</taxon>
        <taxon>Stenotrophomonas maltophilia group</taxon>
    </lineage>
</organism>